<dbReference type="SUPFAM" id="SSF53955">
    <property type="entry name" value="Lysozyme-like"/>
    <property type="match status" value="1"/>
</dbReference>
<dbReference type="InterPro" id="IPR008258">
    <property type="entry name" value="Transglycosylase_SLT_dom_1"/>
</dbReference>
<protein>
    <submittedName>
        <fullName evidence="2">Lytic transglycosylase domain-containing protein</fullName>
    </submittedName>
</protein>
<comment type="caution">
    <text evidence="2">The sequence shown here is derived from an EMBL/GenBank/DDBJ whole genome shotgun (WGS) entry which is preliminary data.</text>
</comment>
<gene>
    <name evidence="2" type="ORF">EGJ28_20435</name>
</gene>
<organism evidence="2 3">
    <name type="scientific">Stutzerimonas xanthomarina</name>
    <dbReference type="NCBI Taxonomy" id="271420"/>
    <lineage>
        <taxon>Bacteria</taxon>
        <taxon>Pseudomonadati</taxon>
        <taxon>Pseudomonadota</taxon>
        <taxon>Gammaproteobacteria</taxon>
        <taxon>Pseudomonadales</taxon>
        <taxon>Pseudomonadaceae</taxon>
        <taxon>Stutzerimonas</taxon>
    </lineage>
</organism>
<dbReference type="Pfam" id="PF01464">
    <property type="entry name" value="SLT"/>
    <property type="match status" value="1"/>
</dbReference>
<name>A0A3R8U437_9GAMM</name>
<accession>A0A3R8U437</accession>
<dbReference type="AlphaFoldDB" id="A0A3R8U437"/>
<dbReference type="Gene3D" id="1.10.530.10">
    <property type="match status" value="1"/>
</dbReference>
<evidence type="ECO:0000313" key="3">
    <source>
        <dbReference type="Proteomes" id="UP000276506"/>
    </source>
</evidence>
<dbReference type="EMBL" id="RHQL01000016">
    <property type="protein sequence ID" value="RRV06490.1"/>
    <property type="molecule type" value="Genomic_DNA"/>
</dbReference>
<dbReference type="Proteomes" id="UP000276506">
    <property type="component" value="Unassembled WGS sequence"/>
</dbReference>
<evidence type="ECO:0000259" key="1">
    <source>
        <dbReference type="Pfam" id="PF01464"/>
    </source>
</evidence>
<dbReference type="InterPro" id="IPR023346">
    <property type="entry name" value="Lysozyme-like_dom_sf"/>
</dbReference>
<reference evidence="2 3" key="1">
    <citation type="submission" date="2018-10" db="EMBL/GenBank/DDBJ databases">
        <title>Transmission dynamics of multidrug resistant bacteria on intensive care unit surfaces.</title>
        <authorList>
            <person name="D'Souza A.W."/>
            <person name="Potter R.F."/>
            <person name="Wallace M."/>
            <person name="Shupe A."/>
            <person name="Patel S."/>
            <person name="Sun S."/>
            <person name="Gul D."/>
            <person name="Kwon J.H."/>
            <person name="Andleeb S."/>
            <person name="Burnham C.-A.D."/>
            <person name="Dantas G."/>
        </authorList>
    </citation>
    <scope>NUCLEOTIDE SEQUENCE [LARGE SCALE GENOMIC DNA]</scope>
    <source>
        <strain evidence="2 3">PX_177</strain>
    </source>
</reference>
<evidence type="ECO:0000313" key="2">
    <source>
        <dbReference type="EMBL" id="RRV06490.1"/>
    </source>
</evidence>
<feature type="domain" description="Transglycosylase SLT" evidence="1">
    <location>
        <begin position="80"/>
        <end position="158"/>
    </location>
</feature>
<sequence length="189" mass="20869">MAPHRILLMPLLLIVALASPTVWAFTLKGTVWERVSNASSCKAPPLLLYSLAIQESRHPAGRGLITPHPFALRNAISGSKYPDSQAEAARLLQLYIQEDPLTDVGMMQINLRWNGARVKSPEMLLDPETNIAVAAQILCESLSVKRNDIELGIGGYHTMNPEREADARAYARNVLMIWRSLQALEKSGS</sequence>
<proteinExistence type="predicted"/>